<dbReference type="InterPro" id="IPR050553">
    <property type="entry name" value="Thioredoxin_ResA/DsbE_sf"/>
</dbReference>
<dbReference type="InterPro" id="IPR013766">
    <property type="entry name" value="Thioredoxin_domain"/>
</dbReference>
<dbReference type="RefSeq" id="WP_092908503.1">
    <property type="nucleotide sequence ID" value="NZ_FOUZ01000009.1"/>
</dbReference>
<dbReference type="PROSITE" id="PS51352">
    <property type="entry name" value="THIOREDOXIN_2"/>
    <property type="match status" value="1"/>
</dbReference>
<name>A0A1I4XLN2_9FLAO</name>
<organism evidence="2 3">
    <name type="scientific">Algoriella xinjiangensis</name>
    <dbReference type="NCBI Taxonomy" id="684065"/>
    <lineage>
        <taxon>Bacteria</taxon>
        <taxon>Pseudomonadati</taxon>
        <taxon>Bacteroidota</taxon>
        <taxon>Flavobacteriia</taxon>
        <taxon>Flavobacteriales</taxon>
        <taxon>Weeksellaceae</taxon>
        <taxon>Algoriella</taxon>
    </lineage>
</organism>
<sequence length="147" mass="16729">MKSSLAIVVFIFSSFLFGQEIKWLTLDEATKEIKAHPEKPVLMNFYTTWCGFCKRLDKETFTDAKVADYVNKNYIAIKFDAETKEMVKFNGINYTYIAPAKANYMAYAFTNGQLSYPATVLMDGKGNINKVVLGFRGANDFIQDIKI</sequence>
<proteinExistence type="predicted"/>
<dbReference type="AlphaFoldDB" id="A0A1I4XLN2"/>
<dbReference type="SUPFAM" id="SSF52833">
    <property type="entry name" value="Thioredoxin-like"/>
    <property type="match status" value="1"/>
</dbReference>
<evidence type="ECO:0000313" key="3">
    <source>
        <dbReference type="Proteomes" id="UP000199149"/>
    </source>
</evidence>
<evidence type="ECO:0000313" key="2">
    <source>
        <dbReference type="EMBL" id="SFN26724.1"/>
    </source>
</evidence>
<dbReference type="Pfam" id="PF13098">
    <property type="entry name" value="Thioredoxin_2"/>
    <property type="match status" value="1"/>
</dbReference>
<dbReference type="STRING" id="684065.SAMN05421738_10978"/>
<protein>
    <recommendedName>
        <fullName evidence="1">Thioredoxin domain-containing protein</fullName>
    </recommendedName>
</protein>
<accession>A0A1I4XLN2</accession>
<dbReference type="Proteomes" id="UP000199149">
    <property type="component" value="Unassembled WGS sequence"/>
</dbReference>
<dbReference type="Gene3D" id="3.40.30.10">
    <property type="entry name" value="Glutaredoxin"/>
    <property type="match status" value="1"/>
</dbReference>
<dbReference type="PANTHER" id="PTHR42852">
    <property type="entry name" value="THIOL:DISULFIDE INTERCHANGE PROTEIN DSBE"/>
    <property type="match status" value="1"/>
</dbReference>
<dbReference type="InterPro" id="IPR012336">
    <property type="entry name" value="Thioredoxin-like_fold"/>
</dbReference>
<dbReference type="OrthoDB" id="9811036at2"/>
<feature type="domain" description="Thioredoxin" evidence="1">
    <location>
        <begin position="1"/>
        <end position="147"/>
    </location>
</feature>
<dbReference type="PANTHER" id="PTHR42852:SF13">
    <property type="entry name" value="PROTEIN DIPZ"/>
    <property type="match status" value="1"/>
</dbReference>
<keyword evidence="3" id="KW-1185">Reference proteome</keyword>
<dbReference type="EMBL" id="FOUZ01000009">
    <property type="protein sequence ID" value="SFN26724.1"/>
    <property type="molecule type" value="Genomic_DNA"/>
</dbReference>
<dbReference type="InterPro" id="IPR036249">
    <property type="entry name" value="Thioredoxin-like_sf"/>
</dbReference>
<gene>
    <name evidence="2" type="ORF">SAMN05421738_10978</name>
</gene>
<evidence type="ECO:0000259" key="1">
    <source>
        <dbReference type="PROSITE" id="PS51352"/>
    </source>
</evidence>
<reference evidence="3" key="1">
    <citation type="submission" date="2016-10" db="EMBL/GenBank/DDBJ databases">
        <authorList>
            <person name="Varghese N."/>
            <person name="Submissions S."/>
        </authorList>
    </citation>
    <scope>NUCLEOTIDE SEQUENCE [LARGE SCALE GENOMIC DNA]</scope>
    <source>
        <strain evidence="3">XJ109</strain>
    </source>
</reference>